<dbReference type="EMBL" id="QMFB01000015">
    <property type="protein sequence ID" value="RAV18834.1"/>
    <property type="molecule type" value="Genomic_DNA"/>
</dbReference>
<dbReference type="OrthoDB" id="2941457at2"/>
<accession>A0A329MG39</accession>
<dbReference type="CDD" id="cd00118">
    <property type="entry name" value="LysM"/>
    <property type="match status" value="1"/>
</dbReference>
<sequence length="68" mass="7466">MKTYTTVQGDTWDGIAFRILGSEKFMPQLMRVNQSHTSTVIFSAGVALQIPIIAPAMSESLPPWKRGG</sequence>
<evidence type="ECO:0000313" key="2">
    <source>
        <dbReference type="Proteomes" id="UP000250369"/>
    </source>
</evidence>
<evidence type="ECO:0000313" key="1">
    <source>
        <dbReference type="EMBL" id="RAV18834.1"/>
    </source>
</evidence>
<dbReference type="InterPro" id="IPR008861">
    <property type="entry name" value="GpX-like"/>
</dbReference>
<dbReference type="RefSeq" id="WP_113033452.1">
    <property type="nucleotide sequence ID" value="NZ_QMFB01000015.1"/>
</dbReference>
<dbReference type="AlphaFoldDB" id="A0A329MG39"/>
<organism evidence="1 2">
    <name type="scientific">Paenibacillus contaminans</name>
    <dbReference type="NCBI Taxonomy" id="450362"/>
    <lineage>
        <taxon>Bacteria</taxon>
        <taxon>Bacillati</taxon>
        <taxon>Bacillota</taxon>
        <taxon>Bacilli</taxon>
        <taxon>Bacillales</taxon>
        <taxon>Paenibacillaceae</taxon>
        <taxon>Paenibacillus</taxon>
    </lineage>
</organism>
<protein>
    <submittedName>
        <fullName evidence="1">Phage tail protein</fullName>
    </submittedName>
</protein>
<reference evidence="1 2" key="1">
    <citation type="journal article" date="2009" name="Int. J. Syst. Evol. Microbiol.">
        <title>Paenibacillus contaminans sp. nov., isolated from a contaminated laboratory plate.</title>
        <authorList>
            <person name="Chou J.H."/>
            <person name="Lee J.H."/>
            <person name="Lin M.C."/>
            <person name="Chang P.S."/>
            <person name="Arun A.B."/>
            <person name="Young C.C."/>
            <person name="Chen W.M."/>
        </authorList>
    </citation>
    <scope>NUCLEOTIDE SEQUENCE [LARGE SCALE GENOMIC DNA]</scope>
    <source>
        <strain evidence="1 2">CKOBP-6</strain>
    </source>
</reference>
<keyword evidence="2" id="KW-1185">Reference proteome</keyword>
<comment type="caution">
    <text evidence="1">The sequence shown here is derived from an EMBL/GenBank/DDBJ whole genome shotgun (WGS) entry which is preliminary data.</text>
</comment>
<name>A0A329MG39_9BACL</name>
<gene>
    <name evidence="1" type="ORF">DQG23_24195</name>
</gene>
<dbReference type="Proteomes" id="UP000250369">
    <property type="component" value="Unassembled WGS sequence"/>
</dbReference>
<dbReference type="InterPro" id="IPR018392">
    <property type="entry name" value="LysM"/>
</dbReference>
<proteinExistence type="predicted"/>
<dbReference type="Pfam" id="PF05489">
    <property type="entry name" value="Phage_tail_X"/>
    <property type="match status" value="1"/>
</dbReference>